<dbReference type="OrthoDB" id="9807874at2"/>
<keyword evidence="3 7" id="KW-0812">Transmembrane</keyword>
<dbReference type="Pfam" id="PF01694">
    <property type="entry name" value="Rhomboid"/>
    <property type="match status" value="1"/>
</dbReference>
<reference key="1">
    <citation type="submission" date="2010-11" db="EMBL/GenBank/DDBJ databases">
        <title>The complete genome of Leadbetterella byssophila DSM 17132.</title>
        <authorList>
            <consortium name="US DOE Joint Genome Institute (JGI-PGF)"/>
            <person name="Lucas S."/>
            <person name="Copeland A."/>
            <person name="Lapidus A."/>
            <person name="Glavina del Rio T."/>
            <person name="Dalin E."/>
            <person name="Tice H."/>
            <person name="Bruce D."/>
            <person name="Goodwin L."/>
            <person name="Pitluck S."/>
            <person name="Kyrpides N."/>
            <person name="Mavromatis K."/>
            <person name="Ivanova N."/>
            <person name="Teshima H."/>
            <person name="Brettin T."/>
            <person name="Detter J.C."/>
            <person name="Han C."/>
            <person name="Tapia R."/>
            <person name="Land M."/>
            <person name="Hauser L."/>
            <person name="Markowitz V."/>
            <person name="Cheng J.-F."/>
            <person name="Hugenholtz P."/>
            <person name="Woyke T."/>
            <person name="Wu D."/>
            <person name="Tindall B."/>
            <person name="Pomrenke H.G."/>
            <person name="Brambilla E."/>
            <person name="Klenk H.-P."/>
            <person name="Eisen J.A."/>
        </authorList>
    </citation>
    <scope>NUCLEOTIDE SEQUENCE [LARGE SCALE GENOMIC DNA]</scope>
    <source>
        <strain>DSM 17132</strain>
    </source>
</reference>
<dbReference type="MEROPS" id="S54.025"/>
<dbReference type="GO" id="GO:0004252">
    <property type="term" value="F:serine-type endopeptidase activity"/>
    <property type="evidence" value="ECO:0007669"/>
    <property type="project" value="InterPro"/>
</dbReference>
<dbReference type="GO" id="GO:0016020">
    <property type="term" value="C:membrane"/>
    <property type="evidence" value="ECO:0007669"/>
    <property type="project" value="UniProtKB-SubCell"/>
</dbReference>
<organism evidence="9 10">
    <name type="scientific">Leadbetterella byssophila (strain DSM 17132 / JCM 16389 / KACC 11308 / NBRC 106382 / 4M15)</name>
    <dbReference type="NCBI Taxonomy" id="649349"/>
    <lineage>
        <taxon>Bacteria</taxon>
        <taxon>Pseudomonadati</taxon>
        <taxon>Bacteroidota</taxon>
        <taxon>Cytophagia</taxon>
        <taxon>Cytophagales</taxon>
        <taxon>Leadbetterellaceae</taxon>
        <taxon>Leadbetterella</taxon>
    </lineage>
</organism>
<protein>
    <submittedName>
        <fullName evidence="9">Rhomboid family protein</fullName>
    </submittedName>
</protein>
<name>E4RXZ1_LEAB4</name>
<keyword evidence="4" id="KW-0378">Hydrolase</keyword>
<dbReference type="PANTHER" id="PTHR43731:SF14">
    <property type="entry name" value="PRESENILIN-ASSOCIATED RHOMBOID-LIKE PROTEIN, MITOCHONDRIAL"/>
    <property type="match status" value="1"/>
</dbReference>
<dbReference type="SUPFAM" id="SSF144091">
    <property type="entry name" value="Rhomboid-like"/>
    <property type="match status" value="1"/>
</dbReference>
<feature type="transmembrane region" description="Helical" evidence="7">
    <location>
        <begin position="6"/>
        <end position="27"/>
    </location>
</feature>
<accession>E4RXZ1</accession>
<feature type="domain" description="Peptidase S54 rhomboid" evidence="8">
    <location>
        <begin position="37"/>
        <end position="185"/>
    </location>
</feature>
<keyword evidence="10" id="KW-1185">Reference proteome</keyword>
<feature type="transmembrane region" description="Helical" evidence="7">
    <location>
        <begin position="136"/>
        <end position="159"/>
    </location>
</feature>
<evidence type="ECO:0000256" key="4">
    <source>
        <dbReference type="ARBA" id="ARBA00022801"/>
    </source>
</evidence>
<feature type="transmembrane region" description="Helical" evidence="7">
    <location>
        <begin position="171"/>
        <end position="188"/>
    </location>
</feature>
<dbReference type="KEGG" id="lby:Lbys_3439"/>
<dbReference type="eggNOG" id="COG0705">
    <property type="taxonomic scope" value="Bacteria"/>
</dbReference>
<dbReference type="InterPro" id="IPR022764">
    <property type="entry name" value="Peptidase_S54_rhomboid_dom"/>
</dbReference>
<evidence type="ECO:0000256" key="3">
    <source>
        <dbReference type="ARBA" id="ARBA00022692"/>
    </source>
</evidence>
<dbReference type="HOGENOM" id="CLU_055068_9_1_10"/>
<sequence length="205" mass="23127">MTLVLILITVGLSIYGFSNPSFLYKLLDNPYAVSRRKEYYRLLTSGFVHADYLHLLLNMYVLYMFGSNMETIFGMSFGPQGGAYFLGLYLLGIIFANIPDQFRHKNNPGYNALGASGGVSAIVFASILIMPLNKLMIFPIPVEIPAWIFAIIYVAYSIYMDKRQSDRVNHMAHLYGALWGVLFMLWAYPGVLPVFFQQIGSSIGF</sequence>
<feature type="transmembrane region" description="Helical" evidence="7">
    <location>
        <begin position="110"/>
        <end position="130"/>
    </location>
</feature>
<proteinExistence type="inferred from homology"/>
<dbReference type="RefSeq" id="WP_013410112.1">
    <property type="nucleotide sequence ID" value="NC_014655.1"/>
</dbReference>
<evidence type="ECO:0000256" key="6">
    <source>
        <dbReference type="ARBA" id="ARBA00023136"/>
    </source>
</evidence>
<dbReference type="STRING" id="649349.Lbys_3439"/>
<dbReference type="InterPro" id="IPR050925">
    <property type="entry name" value="Rhomboid_protease_S54"/>
</dbReference>
<evidence type="ECO:0000256" key="1">
    <source>
        <dbReference type="ARBA" id="ARBA00004141"/>
    </source>
</evidence>
<dbReference type="Gene3D" id="1.20.1540.10">
    <property type="entry name" value="Rhomboid-like"/>
    <property type="match status" value="1"/>
</dbReference>
<evidence type="ECO:0000256" key="2">
    <source>
        <dbReference type="ARBA" id="ARBA00009045"/>
    </source>
</evidence>
<reference evidence="9 10" key="2">
    <citation type="journal article" date="2011" name="Stand. Genomic Sci.">
        <title>Complete genome sequence of Leadbetterella byssophila type strain (4M15).</title>
        <authorList>
            <person name="Abt B."/>
            <person name="Teshima H."/>
            <person name="Lucas S."/>
            <person name="Lapidus A."/>
            <person name="Del Rio T.G."/>
            <person name="Nolan M."/>
            <person name="Tice H."/>
            <person name="Cheng J.F."/>
            <person name="Pitluck S."/>
            <person name="Liolios K."/>
            <person name="Pagani I."/>
            <person name="Ivanova N."/>
            <person name="Mavromatis K."/>
            <person name="Pati A."/>
            <person name="Tapia R."/>
            <person name="Han C."/>
            <person name="Goodwin L."/>
            <person name="Chen A."/>
            <person name="Palaniappan K."/>
            <person name="Land M."/>
            <person name="Hauser L."/>
            <person name="Chang Y.J."/>
            <person name="Jeffries C.D."/>
            <person name="Rohde M."/>
            <person name="Goker M."/>
            <person name="Tindall B.J."/>
            <person name="Detter J.C."/>
            <person name="Woyke T."/>
            <person name="Bristow J."/>
            <person name="Eisen J.A."/>
            <person name="Markowitz V."/>
            <person name="Hugenholtz P."/>
            <person name="Klenk H.P."/>
            <person name="Kyrpides N.C."/>
        </authorList>
    </citation>
    <scope>NUCLEOTIDE SEQUENCE [LARGE SCALE GENOMIC DNA]</scope>
    <source>
        <strain evidence="10">DSM 17132 / JCM 16389 / KACC 11308 / NBRC 106382 / 4M15</strain>
    </source>
</reference>
<dbReference type="InterPro" id="IPR035952">
    <property type="entry name" value="Rhomboid-like_sf"/>
</dbReference>
<evidence type="ECO:0000313" key="9">
    <source>
        <dbReference type="EMBL" id="ADQ19088.1"/>
    </source>
</evidence>
<evidence type="ECO:0000256" key="7">
    <source>
        <dbReference type="SAM" id="Phobius"/>
    </source>
</evidence>
<dbReference type="AlphaFoldDB" id="E4RXZ1"/>
<evidence type="ECO:0000313" key="10">
    <source>
        <dbReference type="Proteomes" id="UP000007435"/>
    </source>
</evidence>
<dbReference type="Proteomes" id="UP000007435">
    <property type="component" value="Chromosome"/>
</dbReference>
<evidence type="ECO:0000256" key="5">
    <source>
        <dbReference type="ARBA" id="ARBA00022989"/>
    </source>
</evidence>
<gene>
    <name evidence="9" type="ordered locus">Lbys_3439</name>
</gene>
<feature type="transmembrane region" description="Helical" evidence="7">
    <location>
        <begin position="81"/>
        <end position="98"/>
    </location>
</feature>
<keyword evidence="6 7" id="KW-0472">Membrane</keyword>
<comment type="similarity">
    <text evidence="2">Belongs to the peptidase S54 family.</text>
</comment>
<dbReference type="PANTHER" id="PTHR43731">
    <property type="entry name" value="RHOMBOID PROTEASE"/>
    <property type="match status" value="1"/>
</dbReference>
<dbReference type="EMBL" id="CP002305">
    <property type="protein sequence ID" value="ADQ19088.1"/>
    <property type="molecule type" value="Genomic_DNA"/>
</dbReference>
<evidence type="ECO:0000259" key="8">
    <source>
        <dbReference type="Pfam" id="PF01694"/>
    </source>
</evidence>
<comment type="subcellular location">
    <subcellularLocation>
        <location evidence="1">Membrane</location>
        <topology evidence="1">Multi-pass membrane protein</topology>
    </subcellularLocation>
</comment>
<feature type="transmembrane region" description="Helical" evidence="7">
    <location>
        <begin position="39"/>
        <end position="61"/>
    </location>
</feature>
<keyword evidence="5 7" id="KW-1133">Transmembrane helix</keyword>